<keyword evidence="2" id="KW-0489">Methyltransferase</keyword>
<reference evidence="12" key="2">
    <citation type="submission" date="2023-05" db="EMBL/GenBank/DDBJ databases">
        <authorList>
            <consortium name="Lawrence Berkeley National Laboratory"/>
            <person name="Steindorff A."/>
            <person name="Hensen N."/>
            <person name="Bonometti L."/>
            <person name="Westerberg I."/>
            <person name="Brannstrom I.O."/>
            <person name="Guillou S."/>
            <person name="Cros-Aarteil S."/>
            <person name="Calhoun S."/>
            <person name="Haridas S."/>
            <person name="Kuo A."/>
            <person name="Mondo S."/>
            <person name="Pangilinan J."/>
            <person name="Riley R."/>
            <person name="Labutti K."/>
            <person name="Andreopoulos B."/>
            <person name="Lipzen A."/>
            <person name="Chen C."/>
            <person name="Yanf M."/>
            <person name="Daum C."/>
            <person name="Ng V."/>
            <person name="Clum A."/>
            <person name="Ohm R."/>
            <person name="Martin F."/>
            <person name="Silar P."/>
            <person name="Natvig D."/>
            <person name="Lalanne C."/>
            <person name="Gautier V."/>
            <person name="Ament-Velasquez S.L."/>
            <person name="Kruys A."/>
            <person name="Hutchinson M.I."/>
            <person name="Powell A.J."/>
            <person name="Barry K."/>
            <person name="Miller A.N."/>
            <person name="Grigoriev I.V."/>
            <person name="Debuchy R."/>
            <person name="Gladieux P."/>
            <person name="Thoren M.H."/>
            <person name="Johannesson H."/>
        </authorList>
    </citation>
    <scope>NUCLEOTIDE SEQUENCE</scope>
    <source>
        <strain evidence="12">CBS 359.72</strain>
    </source>
</reference>
<dbReference type="InterPro" id="IPR016461">
    <property type="entry name" value="COMT-like"/>
</dbReference>
<dbReference type="InterPro" id="IPR050816">
    <property type="entry name" value="Flavin-dep_Halogenase_NPB"/>
</dbReference>
<protein>
    <submittedName>
        <fullName evidence="12">Flavin-dependent halogenase/O-methyltransferase bifunctional protein</fullName>
    </submittedName>
</protein>
<dbReference type="InterPro" id="IPR036388">
    <property type="entry name" value="WH-like_DNA-bd_sf"/>
</dbReference>
<evidence type="ECO:0000259" key="11">
    <source>
        <dbReference type="Pfam" id="PF08100"/>
    </source>
</evidence>
<dbReference type="InterPro" id="IPR036390">
    <property type="entry name" value="WH_DNA-bd_sf"/>
</dbReference>
<accession>A0AAN7CMP3</accession>
<feature type="domain" description="O-methyltransferase dimerisation" evidence="11">
    <location>
        <begin position="670"/>
        <end position="747"/>
    </location>
</feature>
<evidence type="ECO:0000256" key="4">
    <source>
        <dbReference type="ARBA" id="ARBA00022679"/>
    </source>
</evidence>
<keyword evidence="6" id="KW-0274">FAD</keyword>
<keyword evidence="5" id="KW-0949">S-adenosyl-L-methionine</keyword>
<feature type="compositionally biased region" description="Polar residues" evidence="8">
    <location>
        <begin position="563"/>
        <end position="579"/>
    </location>
</feature>
<keyword evidence="4" id="KW-0808">Transferase</keyword>
<evidence type="ECO:0000256" key="8">
    <source>
        <dbReference type="SAM" id="MobiDB-lite"/>
    </source>
</evidence>
<dbReference type="SUPFAM" id="SSF46785">
    <property type="entry name" value="Winged helix' DNA-binding domain"/>
    <property type="match status" value="1"/>
</dbReference>
<evidence type="ECO:0000259" key="10">
    <source>
        <dbReference type="Pfam" id="PF01494"/>
    </source>
</evidence>
<dbReference type="GO" id="GO:0016491">
    <property type="term" value="F:oxidoreductase activity"/>
    <property type="evidence" value="ECO:0007669"/>
    <property type="project" value="UniProtKB-KW"/>
</dbReference>
<dbReference type="InterPro" id="IPR029063">
    <property type="entry name" value="SAM-dependent_MTases_sf"/>
</dbReference>
<dbReference type="PROSITE" id="PS51683">
    <property type="entry name" value="SAM_OMT_II"/>
    <property type="match status" value="1"/>
</dbReference>
<evidence type="ECO:0000256" key="2">
    <source>
        <dbReference type="ARBA" id="ARBA00022603"/>
    </source>
</evidence>
<evidence type="ECO:0000256" key="1">
    <source>
        <dbReference type="ARBA" id="ARBA00005706"/>
    </source>
</evidence>
<dbReference type="PANTHER" id="PTHR43747:SF5">
    <property type="entry name" value="FAD-BINDING DOMAIN-CONTAINING PROTEIN"/>
    <property type="match status" value="1"/>
</dbReference>
<dbReference type="Pfam" id="PF01494">
    <property type="entry name" value="FAD_binding_3"/>
    <property type="match status" value="1"/>
</dbReference>
<name>A0AAN7CMP3_9PEZI</name>
<evidence type="ECO:0000256" key="6">
    <source>
        <dbReference type="ARBA" id="ARBA00022827"/>
    </source>
</evidence>
<dbReference type="Gene3D" id="3.40.50.150">
    <property type="entry name" value="Vaccinia Virus protein VP39"/>
    <property type="match status" value="1"/>
</dbReference>
<dbReference type="SUPFAM" id="SSF53335">
    <property type="entry name" value="S-adenosyl-L-methionine-dependent methyltransferases"/>
    <property type="match status" value="1"/>
</dbReference>
<dbReference type="Gene3D" id="1.10.10.10">
    <property type="entry name" value="Winged helix-like DNA-binding domain superfamily/Winged helix DNA-binding domain"/>
    <property type="match status" value="1"/>
</dbReference>
<organism evidence="12 13">
    <name type="scientific">Corynascus novoguineensis</name>
    <dbReference type="NCBI Taxonomy" id="1126955"/>
    <lineage>
        <taxon>Eukaryota</taxon>
        <taxon>Fungi</taxon>
        <taxon>Dikarya</taxon>
        <taxon>Ascomycota</taxon>
        <taxon>Pezizomycotina</taxon>
        <taxon>Sordariomycetes</taxon>
        <taxon>Sordariomycetidae</taxon>
        <taxon>Sordariales</taxon>
        <taxon>Chaetomiaceae</taxon>
        <taxon>Corynascus</taxon>
    </lineage>
</organism>
<dbReference type="Pfam" id="PF00891">
    <property type="entry name" value="Methyltransf_2"/>
    <property type="match status" value="1"/>
</dbReference>
<keyword evidence="7" id="KW-0560">Oxidoreductase</keyword>
<evidence type="ECO:0000313" key="12">
    <source>
        <dbReference type="EMBL" id="KAK4244062.1"/>
    </source>
</evidence>
<feature type="region of interest" description="Disordered" evidence="8">
    <location>
        <begin position="560"/>
        <end position="601"/>
    </location>
</feature>
<keyword evidence="3" id="KW-0285">Flavoprotein</keyword>
<dbReference type="InterPro" id="IPR002938">
    <property type="entry name" value="FAD-bd"/>
</dbReference>
<comment type="caution">
    <text evidence="12">The sequence shown here is derived from an EMBL/GenBank/DDBJ whole genome shotgun (WGS) entry which is preliminary data.</text>
</comment>
<feature type="domain" description="FAD-binding" evidence="10">
    <location>
        <begin position="7"/>
        <end position="371"/>
    </location>
</feature>
<feature type="domain" description="O-methyltransferase C-terminal" evidence="9">
    <location>
        <begin position="847"/>
        <end position="993"/>
    </location>
</feature>
<dbReference type="GO" id="GO:0071949">
    <property type="term" value="F:FAD binding"/>
    <property type="evidence" value="ECO:0007669"/>
    <property type="project" value="InterPro"/>
</dbReference>
<dbReference type="PANTHER" id="PTHR43747">
    <property type="entry name" value="FAD-BINDING PROTEIN"/>
    <property type="match status" value="1"/>
</dbReference>
<dbReference type="PRINTS" id="PR00420">
    <property type="entry name" value="RNGMNOXGNASE"/>
</dbReference>
<evidence type="ECO:0000313" key="13">
    <source>
        <dbReference type="Proteomes" id="UP001303647"/>
    </source>
</evidence>
<keyword evidence="13" id="KW-1185">Reference proteome</keyword>
<dbReference type="Proteomes" id="UP001303647">
    <property type="component" value="Unassembled WGS sequence"/>
</dbReference>
<dbReference type="GO" id="GO:0032259">
    <property type="term" value="P:methylation"/>
    <property type="evidence" value="ECO:0007669"/>
    <property type="project" value="UniProtKB-KW"/>
</dbReference>
<reference evidence="12" key="1">
    <citation type="journal article" date="2023" name="Mol. Phylogenet. Evol.">
        <title>Genome-scale phylogeny and comparative genomics of the fungal order Sordariales.</title>
        <authorList>
            <person name="Hensen N."/>
            <person name="Bonometti L."/>
            <person name="Westerberg I."/>
            <person name="Brannstrom I.O."/>
            <person name="Guillou S."/>
            <person name="Cros-Aarteil S."/>
            <person name="Calhoun S."/>
            <person name="Haridas S."/>
            <person name="Kuo A."/>
            <person name="Mondo S."/>
            <person name="Pangilinan J."/>
            <person name="Riley R."/>
            <person name="LaButti K."/>
            <person name="Andreopoulos B."/>
            <person name="Lipzen A."/>
            <person name="Chen C."/>
            <person name="Yan M."/>
            <person name="Daum C."/>
            <person name="Ng V."/>
            <person name="Clum A."/>
            <person name="Steindorff A."/>
            <person name="Ohm R.A."/>
            <person name="Martin F."/>
            <person name="Silar P."/>
            <person name="Natvig D.O."/>
            <person name="Lalanne C."/>
            <person name="Gautier V."/>
            <person name="Ament-Velasquez S.L."/>
            <person name="Kruys A."/>
            <person name="Hutchinson M.I."/>
            <person name="Powell A.J."/>
            <person name="Barry K."/>
            <person name="Miller A.N."/>
            <person name="Grigoriev I.V."/>
            <person name="Debuchy R."/>
            <person name="Gladieux P."/>
            <person name="Hiltunen Thoren M."/>
            <person name="Johannesson H."/>
        </authorList>
    </citation>
    <scope>NUCLEOTIDE SEQUENCE</scope>
    <source>
        <strain evidence="12">CBS 359.72</strain>
    </source>
</reference>
<proteinExistence type="inferred from homology"/>
<dbReference type="GO" id="GO:0008171">
    <property type="term" value="F:O-methyltransferase activity"/>
    <property type="evidence" value="ECO:0007669"/>
    <property type="project" value="InterPro"/>
</dbReference>
<dbReference type="EMBL" id="MU857761">
    <property type="protein sequence ID" value="KAK4244062.1"/>
    <property type="molecule type" value="Genomic_DNA"/>
</dbReference>
<gene>
    <name evidence="12" type="ORF">C7999DRAFT_44235</name>
</gene>
<comment type="similarity">
    <text evidence="1">Belongs to the flavin-dependent halogenase family.</text>
</comment>
<dbReference type="Pfam" id="PF08100">
    <property type="entry name" value="Dimerisation"/>
    <property type="match status" value="1"/>
</dbReference>
<evidence type="ECO:0000259" key="9">
    <source>
        <dbReference type="Pfam" id="PF00891"/>
    </source>
</evidence>
<evidence type="ECO:0000256" key="5">
    <source>
        <dbReference type="ARBA" id="ARBA00022691"/>
    </source>
</evidence>
<evidence type="ECO:0000256" key="7">
    <source>
        <dbReference type="ARBA" id="ARBA00023002"/>
    </source>
</evidence>
<dbReference type="AlphaFoldDB" id="A0AAN7CMP3"/>
<dbReference type="InterPro" id="IPR001077">
    <property type="entry name" value="COMT_C"/>
</dbReference>
<evidence type="ECO:0000256" key="3">
    <source>
        <dbReference type="ARBA" id="ARBA00022630"/>
    </source>
</evidence>
<dbReference type="InterPro" id="IPR036188">
    <property type="entry name" value="FAD/NAD-bd_sf"/>
</dbReference>
<dbReference type="Gene3D" id="3.50.50.60">
    <property type="entry name" value="FAD/NAD(P)-binding domain"/>
    <property type="match status" value="1"/>
</dbReference>
<dbReference type="InterPro" id="IPR012967">
    <property type="entry name" value="COMT_dimerisation"/>
</dbReference>
<sequence>MSIPESCTVLVVGGGPAGSFAATVLAREGIDVVLLESDKHPRYHIGESMLPSMGHFLRFIDCYDAFNSHGFIKKKGAAFRLNRSQPEACKCPLLAEVEPRDTDFIAAGGPNGHAWNVVRSEADELLFKHAAASGARVFDTTKVDAVQFEGGDGQPSNLGRPVSATWKRKDGTSGTIRFQYIVDASGRYGLLSTRYLKNRKFNQTLKNIANWGYWKGGGTYGVGTHREGSPFFEALEDASGWCWFIPLHNGTHSIGIVQNQEMATAKKRAAGSPNTKDFYLQSLELAPRIKALLAEGELISDIKSASDWSYSASTYAIPYARIAGDAGCFIDPYFSSGVHLAVTAGVSSAVTIAASIRGDVDEETAASWHTKKTVESYTRFFLVVSSALKQIRSQDDPVIQDIDEEGFQRAFDLFRPVIQGTVDADSKGKLSKSDISTTVEFCFKAFTHITPEQKEAVINKLKSLGVGQNGDDESIVKALSDVEKSLTPEEAQVLEILRSRRMIREDGLNTDSFTLDAIDGLVPNMERGNLGLKKADGTRLNKAHLFSADFLELKPAAGFRAQKPTNGHTDSYTNSQTNGLEKPNGHDMNGSTNGPVNGSSNSLTTGSTDGAINGAKYSTNRSAGIGASAILPSVGGAASQLDGVGRLAVMNTFREAAENLETPFDFVTRLSNTARLLSTIRVGVQLNVFKTLAAAPAPGVLNVEELAAPTGADPSFVRRIVRLLAANRLVAEAGPGRFAANKHTRLLTDPGVEGAAVFYQGVVTPMTAHLPKSQLAENNYRSLDASSKPAPTVFQQWAGAELFPWLKANPDMLAAFQGLMSVDRGEDWIGSIPFPSAEELDRNELKTEPTPVFVDVGGNIGHQSSHVLAWHPHLAGRVVVQDRPETVATATPVEGIAFAVHDFFTPQPILGARYYYLRSILHNWDDARATLILAALVPALTRGWSRVLIDEIVVPDQGADVWVAGQDLNMLVALGAGERTKGEWEALLDRAGLRIVEVKTYMPARGSSVIVAELK</sequence>
<dbReference type="GO" id="GO:0046983">
    <property type="term" value="F:protein dimerization activity"/>
    <property type="evidence" value="ECO:0007669"/>
    <property type="project" value="InterPro"/>
</dbReference>
<dbReference type="SUPFAM" id="SSF51905">
    <property type="entry name" value="FAD/NAD(P)-binding domain"/>
    <property type="match status" value="1"/>
</dbReference>